<comment type="caution">
    <text evidence="6">Lacks conserved residue(s) required for the propagation of feature annotation.</text>
</comment>
<gene>
    <name evidence="7" type="ORF">QBE51_08675</name>
</gene>
<reference evidence="7 8" key="1">
    <citation type="submission" date="2023-03" db="EMBL/GenBank/DDBJ databases">
        <title>Novel Species.</title>
        <authorList>
            <person name="Ma S."/>
        </authorList>
    </citation>
    <scope>NUCLEOTIDE SEQUENCE [LARGE SCALE GENOMIC DNA]</scope>
    <source>
        <strain evidence="7 8">LIND6LT2</strain>
    </source>
</reference>
<dbReference type="PANTHER" id="PTHR12608">
    <property type="entry name" value="TRANSMEMBRANE PROTEIN HTP-1 RELATED"/>
    <property type="match status" value="1"/>
</dbReference>
<name>A0ABZ2Y162_9FIRM</name>
<evidence type="ECO:0000313" key="8">
    <source>
        <dbReference type="Proteomes" id="UP001486565"/>
    </source>
</evidence>
<evidence type="ECO:0000313" key="7">
    <source>
        <dbReference type="EMBL" id="WZL68900.1"/>
    </source>
</evidence>
<protein>
    <recommendedName>
        <fullName evidence="6">GDT1 family protein</fullName>
    </recommendedName>
</protein>
<keyword evidence="8" id="KW-1185">Reference proteome</keyword>
<organism evidence="7 8">
    <name type="scientific">Defluviitalea saccharophila</name>
    <dbReference type="NCBI Taxonomy" id="879970"/>
    <lineage>
        <taxon>Bacteria</taxon>
        <taxon>Bacillati</taxon>
        <taxon>Bacillota</taxon>
        <taxon>Clostridia</taxon>
        <taxon>Lachnospirales</taxon>
        <taxon>Defluviitaleaceae</taxon>
        <taxon>Defluviitalea</taxon>
    </lineage>
</organism>
<feature type="transmembrane region" description="Helical" evidence="6">
    <location>
        <begin position="69"/>
        <end position="86"/>
    </location>
</feature>
<accession>A0ABZ2Y162</accession>
<keyword evidence="3 6" id="KW-0812">Transmembrane</keyword>
<evidence type="ECO:0000256" key="4">
    <source>
        <dbReference type="ARBA" id="ARBA00022989"/>
    </source>
</evidence>
<dbReference type="PANTHER" id="PTHR12608:SF1">
    <property type="entry name" value="TRANSMEMBRANE PROTEIN 165"/>
    <property type="match status" value="1"/>
</dbReference>
<dbReference type="InterPro" id="IPR001727">
    <property type="entry name" value="GDT1-like"/>
</dbReference>
<dbReference type="Proteomes" id="UP001486565">
    <property type="component" value="Chromosome"/>
</dbReference>
<dbReference type="Pfam" id="PF01169">
    <property type="entry name" value="GDT1"/>
    <property type="match status" value="1"/>
</dbReference>
<keyword evidence="5 6" id="KW-0472">Membrane</keyword>
<sequence length="95" mass="10659">MNWKLFFSAFFTLFLAELGDKTQLAVFCMSADKKQPIPIFLGASLALILVTFLGAFFGECVSRYIPQHIIKLIAGCLFIGIGIFVLRETFMELSK</sequence>
<evidence type="ECO:0000256" key="3">
    <source>
        <dbReference type="ARBA" id="ARBA00022692"/>
    </source>
</evidence>
<dbReference type="RefSeq" id="WP_341875908.1">
    <property type="nucleotide sequence ID" value="NZ_CP121687.1"/>
</dbReference>
<evidence type="ECO:0000256" key="1">
    <source>
        <dbReference type="ARBA" id="ARBA00004141"/>
    </source>
</evidence>
<keyword evidence="4 6" id="KW-1133">Transmembrane helix</keyword>
<proteinExistence type="inferred from homology"/>
<dbReference type="EMBL" id="CP121687">
    <property type="protein sequence ID" value="WZL68900.1"/>
    <property type="molecule type" value="Genomic_DNA"/>
</dbReference>
<feature type="transmembrane region" description="Helical" evidence="6">
    <location>
        <begin position="37"/>
        <end position="57"/>
    </location>
</feature>
<evidence type="ECO:0000256" key="6">
    <source>
        <dbReference type="RuleBase" id="RU365102"/>
    </source>
</evidence>
<evidence type="ECO:0000256" key="5">
    <source>
        <dbReference type="ARBA" id="ARBA00023136"/>
    </source>
</evidence>
<evidence type="ECO:0000256" key="2">
    <source>
        <dbReference type="ARBA" id="ARBA00009190"/>
    </source>
</evidence>
<comment type="similarity">
    <text evidence="2 6">Belongs to the GDT1 family.</text>
</comment>
<comment type="subcellular location">
    <subcellularLocation>
        <location evidence="1 6">Membrane</location>
        <topology evidence="1 6">Multi-pass membrane protein</topology>
    </subcellularLocation>
</comment>